<evidence type="ECO:0000313" key="2">
    <source>
        <dbReference type="WBParaSite" id="PDA_v2.g9485.t1"/>
    </source>
</evidence>
<dbReference type="WBParaSite" id="PDA_v2.g9485.t1">
    <property type="protein sequence ID" value="PDA_v2.g9485.t1"/>
    <property type="gene ID" value="PDA_v2.g9485"/>
</dbReference>
<keyword evidence="1" id="KW-1185">Reference proteome</keyword>
<dbReference type="Proteomes" id="UP000887578">
    <property type="component" value="Unplaced"/>
</dbReference>
<accession>A0A914QYS3</accession>
<evidence type="ECO:0000313" key="1">
    <source>
        <dbReference type="Proteomes" id="UP000887578"/>
    </source>
</evidence>
<name>A0A914QYS3_9BILA</name>
<protein>
    <submittedName>
        <fullName evidence="2">Uncharacterized protein</fullName>
    </submittedName>
</protein>
<sequence>MVENLFKTIIVQPELLSNKRKKPLPGSKMMDKPVKRFAEKTNDVLIETLSNENIEELENPLEKYRSSIVKSQTGEKCVKLKKSKHKLRDNCKIIDSANFEIHELKKDDVSQKLIIVFSENDRSKCYEYSWVKSVKKYICLGCHSKQKRVSVEICERENGTTFVKLGPKKHVCETRDYNPEKYIFDPSRIIESPNFKIHNFQRNGVNKSFLFIFDSADKSVGYKYYWDNTLKVYRCGGCQYKSKLLSAKILKNMEGNDYVQLNKPKHKTTSAKLEEKDDGTEYIRLLSPGHVCDPKDYQPQKFAFDAKMELIEKPNFKVLYYNENGISKSMLIIFCPTNKELCYEYLWNESGKYYFCDGCKNLRHVIALYYKNNIGEDFVKLNQTEHVCDLKFFDPEKFSDETKS</sequence>
<reference evidence="2" key="1">
    <citation type="submission" date="2022-11" db="UniProtKB">
        <authorList>
            <consortium name="WormBaseParasite"/>
        </authorList>
    </citation>
    <scope>IDENTIFICATION</scope>
</reference>
<dbReference type="AlphaFoldDB" id="A0A914QYS3"/>
<organism evidence="1 2">
    <name type="scientific">Panagrolaimus davidi</name>
    <dbReference type="NCBI Taxonomy" id="227884"/>
    <lineage>
        <taxon>Eukaryota</taxon>
        <taxon>Metazoa</taxon>
        <taxon>Ecdysozoa</taxon>
        <taxon>Nematoda</taxon>
        <taxon>Chromadorea</taxon>
        <taxon>Rhabditida</taxon>
        <taxon>Tylenchina</taxon>
        <taxon>Panagrolaimomorpha</taxon>
        <taxon>Panagrolaimoidea</taxon>
        <taxon>Panagrolaimidae</taxon>
        <taxon>Panagrolaimus</taxon>
    </lineage>
</organism>
<proteinExistence type="predicted"/>